<feature type="compositionally biased region" description="Pro residues" evidence="12">
    <location>
        <begin position="199"/>
        <end position="227"/>
    </location>
</feature>
<dbReference type="GO" id="GO:0090110">
    <property type="term" value="P:COPII-coated vesicle cargo loading"/>
    <property type="evidence" value="ECO:0000318"/>
    <property type="project" value="GO_Central"/>
</dbReference>
<gene>
    <name evidence="18" type="ORF">KFL_000830010</name>
</gene>
<organism evidence="18 19">
    <name type="scientific">Klebsormidium nitens</name>
    <name type="common">Green alga</name>
    <name type="synonym">Ulothrix nitens</name>
    <dbReference type="NCBI Taxonomy" id="105231"/>
    <lineage>
        <taxon>Eukaryota</taxon>
        <taxon>Viridiplantae</taxon>
        <taxon>Streptophyta</taxon>
        <taxon>Klebsormidiophyceae</taxon>
        <taxon>Klebsormidiales</taxon>
        <taxon>Klebsormidiaceae</taxon>
        <taxon>Klebsormidium</taxon>
    </lineage>
</organism>
<evidence type="ECO:0000256" key="9">
    <source>
        <dbReference type="ARBA" id="ARBA00022927"/>
    </source>
</evidence>
<evidence type="ECO:0000259" key="16">
    <source>
        <dbReference type="Pfam" id="PF04815"/>
    </source>
</evidence>
<feature type="region of interest" description="Disordered" evidence="12">
    <location>
        <begin position="1"/>
        <end position="252"/>
    </location>
</feature>
<comment type="subcellular location">
    <subcellularLocation>
        <location evidence="2">Cytoplasm</location>
    </subcellularLocation>
    <subcellularLocation>
        <location evidence="3">Endoplasmic reticulum membrane</location>
    </subcellularLocation>
    <subcellularLocation>
        <location evidence="1">Golgi apparatus membrane</location>
    </subcellularLocation>
</comment>
<dbReference type="InterPro" id="IPR036180">
    <property type="entry name" value="Gelsolin-like_dom_sf"/>
</dbReference>
<dbReference type="OMA" id="AVECSKQ"/>
<keyword evidence="11" id="KW-0472">Membrane</keyword>
<dbReference type="GO" id="GO:0006886">
    <property type="term" value="P:intracellular protein transport"/>
    <property type="evidence" value="ECO:0007669"/>
    <property type="project" value="InterPro"/>
</dbReference>
<keyword evidence="8" id="KW-0931">ER-Golgi transport</keyword>
<feature type="compositionally biased region" description="Pro residues" evidence="12">
    <location>
        <begin position="172"/>
        <end position="187"/>
    </location>
</feature>
<dbReference type="STRING" id="105231.A0A1Y1HWE0"/>
<dbReference type="SUPFAM" id="SSF82919">
    <property type="entry name" value="Zn-finger domain of Sec23/24"/>
    <property type="match status" value="1"/>
</dbReference>
<dbReference type="InterPro" id="IPR036174">
    <property type="entry name" value="Znf_Sec23_Sec24_sf"/>
</dbReference>
<dbReference type="CDD" id="cd01479">
    <property type="entry name" value="Sec24-like"/>
    <property type="match status" value="1"/>
</dbReference>
<dbReference type="InterPro" id="IPR012990">
    <property type="entry name" value="Beta-sandwich_Sec23_24"/>
</dbReference>
<dbReference type="Gene3D" id="1.20.120.730">
    <property type="entry name" value="Sec23/Sec24 helical domain"/>
    <property type="match status" value="1"/>
</dbReference>
<evidence type="ECO:0000259" key="15">
    <source>
        <dbReference type="Pfam" id="PF04811"/>
    </source>
</evidence>
<keyword evidence="5" id="KW-0813">Transport</keyword>
<dbReference type="InterPro" id="IPR006895">
    <property type="entry name" value="Znf_Sec23_Sec24"/>
</dbReference>
<dbReference type="PANTHER" id="PTHR13803">
    <property type="entry name" value="SEC24-RELATED PROTEIN"/>
    <property type="match status" value="1"/>
</dbReference>
<evidence type="ECO:0000313" key="19">
    <source>
        <dbReference type="Proteomes" id="UP000054558"/>
    </source>
</evidence>
<accession>A0A1Y1HWE0</accession>
<dbReference type="SUPFAM" id="SSF81811">
    <property type="entry name" value="Helical domain of Sec23/24"/>
    <property type="match status" value="1"/>
</dbReference>
<evidence type="ECO:0000256" key="10">
    <source>
        <dbReference type="ARBA" id="ARBA00023034"/>
    </source>
</evidence>
<feature type="domain" description="Sec23/Sec24 trunk" evidence="15">
    <location>
        <begin position="430"/>
        <end position="666"/>
    </location>
</feature>
<evidence type="ECO:0000256" key="8">
    <source>
        <dbReference type="ARBA" id="ARBA00022892"/>
    </source>
</evidence>
<dbReference type="InterPro" id="IPR006896">
    <property type="entry name" value="Sec23/24_trunk_dom"/>
</dbReference>
<dbReference type="InterPro" id="IPR006900">
    <property type="entry name" value="Sec23/24_helical_dom"/>
</dbReference>
<name>A0A1Y1HWE0_KLENI</name>
<dbReference type="Pfam" id="PF04815">
    <property type="entry name" value="Sec23_helical"/>
    <property type="match status" value="1"/>
</dbReference>
<feature type="domain" description="Sec23/Sec24 helical" evidence="16">
    <location>
        <begin position="767"/>
        <end position="872"/>
    </location>
</feature>
<dbReference type="InterPro" id="IPR041742">
    <property type="entry name" value="Sec24-like_trunk_dom"/>
</dbReference>
<feature type="domain" description="Gelsolin-like" evidence="13">
    <location>
        <begin position="898"/>
        <end position="935"/>
    </location>
</feature>
<evidence type="ECO:0000256" key="6">
    <source>
        <dbReference type="ARBA" id="ARBA00022490"/>
    </source>
</evidence>
<evidence type="ECO:0000256" key="11">
    <source>
        <dbReference type="ARBA" id="ARBA00023136"/>
    </source>
</evidence>
<feature type="domain" description="Sec23/Sec24 beta-sandwich" evidence="17">
    <location>
        <begin position="672"/>
        <end position="755"/>
    </location>
</feature>
<dbReference type="SUPFAM" id="SSF53300">
    <property type="entry name" value="vWA-like"/>
    <property type="match status" value="1"/>
</dbReference>
<protein>
    <submittedName>
        <fullName evidence="18">Sec23 protein transport family protein</fullName>
    </submittedName>
</protein>
<evidence type="ECO:0000256" key="2">
    <source>
        <dbReference type="ARBA" id="ARBA00004496"/>
    </source>
</evidence>
<dbReference type="SUPFAM" id="SSF81995">
    <property type="entry name" value="beta-sandwich domain of Sec23/24"/>
    <property type="match status" value="1"/>
</dbReference>
<evidence type="ECO:0000256" key="3">
    <source>
        <dbReference type="ARBA" id="ARBA00004586"/>
    </source>
</evidence>
<dbReference type="GO" id="GO:0008270">
    <property type="term" value="F:zinc ion binding"/>
    <property type="evidence" value="ECO:0000318"/>
    <property type="project" value="GO_Central"/>
</dbReference>
<evidence type="ECO:0000256" key="5">
    <source>
        <dbReference type="ARBA" id="ARBA00022448"/>
    </source>
</evidence>
<feature type="compositionally biased region" description="Pro residues" evidence="12">
    <location>
        <begin position="68"/>
        <end position="134"/>
    </location>
</feature>
<dbReference type="PANTHER" id="PTHR13803:SF39">
    <property type="entry name" value="SECRETORY 24AB, ISOFORM A"/>
    <property type="match status" value="1"/>
</dbReference>
<dbReference type="InterPro" id="IPR029006">
    <property type="entry name" value="ADF-H/Gelsolin-like_dom_sf"/>
</dbReference>
<keyword evidence="7" id="KW-0256">Endoplasmic reticulum</keyword>
<dbReference type="SUPFAM" id="SSF82754">
    <property type="entry name" value="C-terminal, gelsolin-like domain of Sec23/24"/>
    <property type="match status" value="1"/>
</dbReference>
<dbReference type="GO" id="GO:0000139">
    <property type="term" value="C:Golgi membrane"/>
    <property type="evidence" value="ECO:0007669"/>
    <property type="project" value="UniProtKB-SubCell"/>
</dbReference>
<comment type="similarity">
    <text evidence="4">Belongs to the SEC23/SEC24 family. SEC24 subfamily.</text>
</comment>
<keyword evidence="6" id="KW-0963">Cytoplasm</keyword>
<dbReference type="Gene3D" id="2.30.30.380">
    <property type="entry name" value="Zn-finger domain of Sec23/24"/>
    <property type="match status" value="1"/>
</dbReference>
<dbReference type="Pfam" id="PF00626">
    <property type="entry name" value="Gelsolin"/>
    <property type="match status" value="1"/>
</dbReference>
<feature type="compositionally biased region" description="Gly residues" evidence="12">
    <location>
        <begin position="189"/>
        <end position="198"/>
    </location>
</feature>
<dbReference type="Pfam" id="PF04810">
    <property type="entry name" value="zf-Sec23_Sec24"/>
    <property type="match status" value="1"/>
</dbReference>
<dbReference type="GO" id="GO:0005789">
    <property type="term" value="C:endoplasmic reticulum membrane"/>
    <property type="evidence" value="ECO:0007669"/>
    <property type="project" value="UniProtKB-SubCell"/>
</dbReference>
<sequence>MQRPPGPPPPYLQPGQQQQQPGQPPQPQPNAPPPGPPGPVPSFRPSAPAPGAPPPGVPGPVRYAAPGVPGPPPFAGGAPPVGPPAMPAGPSSQGPPTPFFQPPAMARPPGPPPPYSQPSGPPPPYGQPPGPSVRPPAYNAYPTPGPTYGAAPVRPAPSPYTGYNAPPVTQMGPPPPAPLGAVRPPPSFGVGGPAAGGPGPGPAAVPFAGPPPAYGEPGVPSQPPPQSPRQRLLQQQAATAGYPPAPGPYGYGQQQALVEDFESLTLTPQMGPGGATDTVANAEALPRPLAVADVPPFTAAANSPPTFFRLTCNAIPSSGSLRARWHLPLGAVLQPLARPQKGEEVPVVNFGPSGIVRCRRCRTYVNPYVTFTDGGRRWRCNVCALLNEVPVEYFCALDANGRRQDADQRPELARGSVEFVAPQEYMVRPPMPPAYLFVIDVSANAVASGMLPLLCGAVRASLDRLPGDSRTRIGFVTFDSTLHFYNLKASLAAPQMLVVTDLEDPFLPLPDELLVNLSESRAVVDALLTSLPAFFAGSTNLEAALGPALSAAHLLLARLGGKVLLFQAGLPSLGPGRLRTRGDDPRLYGSDREHTLRIAEEAFYKKTAAEFSRVQIGVNAYLFANSYIDVASLGTLPRYTGGQVYFYPGFTPAADGARFAWDLQHDLERETAWEAVMRIRCGKGLKISSFHGHFFIRSTDLLALPCVDEDKAFAIQISHEEQLVPQQTVYFQSALLYTSSSGERRIRVHTLAAPLVADLGDMYKAADAAACVNVLAKLAVEKSLSDRLEAARGVVTAKAIQALREYRQLYPAAQLRTAGGRLIYPDTLRLLPLYALAVTKATPLRGGFQEVTPDERSFVGYELMTLSVPRLLKLLYPTLFRVDGLPPEVGRPGPDGTVVVPAALPLSAERLDVRGAFLLDDGLRMVLWLGKQLPPEYAASILGAEAAGLPDLTQVVLTPQKNATSQQLLALIAHQREGAGVYPPLVLVRQGEPREALFYQGLVEDRGVGGVSYVDWLSTLHRQVQQKA</sequence>
<dbReference type="Gene3D" id="2.60.40.1670">
    <property type="entry name" value="beta-sandwich domain of Sec23/24"/>
    <property type="match status" value="1"/>
</dbReference>
<dbReference type="InterPro" id="IPR036465">
    <property type="entry name" value="vWFA_dom_sf"/>
</dbReference>
<dbReference type="Pfam" id="PF08033">
    <property type="entry name" value="Sec23_BS"/>
    <property type="match status" value="1"/>
</dbReference>
<dbReference type="AlphaFoldDB" id="A0A1Y1HWE0"/>
<keyword evidence="9" id="KW-0653">Protein transport</keyword>
<dbReference type="Gene3D" id="3.40.50.410">
    <property type="entry name" value="von Willebrand factor, type A domain"/>
    <property type="match status" value="1"/>
</dbReference>
<keyword evidence="10" id="KW-0333">Golgi apparatus</keyword>
<dbReference type="Gene3D" id="3.40.20.10">
    <property type="entry name" value="Severin"/>
    <property type="match status" value="1"/>
</dbReference>
<dbReference type="InterPro" id="IPR007123">
    <property type="entry name" value="Gelsolin-like_dom"/>
</dbReference>
<dbReference type="GO" id="GO:0030127">
    <property type="term" value="C:COPII vesicle coat"/>
    <property type="evidence" value="ECO:0000318"/>
    <property type="project" value="GO_Central"/>
</dbReference>
<proteinExistence type="inferred from homology"/>
<feature type="compositionally biased region" description="Pro residues" evidence="12">
    <location>
        <begin position="1"/>
        <end position="12"/>
    </location>
</feature>
<feature type="compositionally biased region" description="Pro residues" evidence="12">
    <location>
        <begin position="22"/>
        <end position="58"/>
    </location>
</feature>
<dbReference type="GO" id="GO:0000149">
    <property type="term" value="F:SNARE binding"/>
    <property type="evidence" value="ECO:0000318"/>
    <property type="project" value="GO_Central"/>
</dbReference>
<evidence type="ECO:0000256" key="1">
    <source>
        <dbReference type="ARBA" id="ARBA00004394"/>
    </source>
</evidence>
<evidence type="ECO:0000259" key="14">
    <source>
        <dbReference type="Pfam" id="PF04810"/>
    </source>
</evidence>
<keyword evidence="19" id="KW-1185">Reference proteome</keyword>
<evidence type="ECO:0000259" key="13">
    <source>
        <dbReference type="Pfam" id="PF00626"/>
    </source>
</evidence>
<evidence type="ECO:0000313" key="18">
    <source>
        <dbReference type="EMBL" id="GAQ81519.1"/>
    </source>
</evidence>
<feature type="compositionally biased region" description="Low complexity" evidence="12">
    <location>
        <begin position="228"/>
        <end position="242"/>
    </location>
</feature>
<dbReference type="EMBL" id="DF237032">
    <property type="protein sequence ID" value="GAQ81519.1"/>
    <property type="molecule type" value="Genomic_DNA"/>
</dbReference>
<reference evidence="18 19" key="1">
    <citation type="journal article" date="2014" name="Nat. Commun.">
        <title>Klebsormidium flaccidum genome reveals primary factors for plant terrestrial adaptation.</title>
        <authorList>
            <person name="Hori K."/>
            <person name="Maruyama F."/>
            <person name="Fujisawa T."/>
            <person name="Togashi T."/>
            <person name="Yamamoto N."/>
            <person name="Seo M."/>
            <person name="Sato S."/>
            <person name="Yamada T."/>
            <person name="Mori H."/>
            <person name="Tajima N."/>
            <person name="Moriyama T."/>
            <person name="Ikeuchi M."/>
            <person name="Watanabe M."/>
            <person name="Wada H."/>
            <person name="Kobayashi K."/>
            <person name="Saito M."/>
            <person name="Masuda T."/>
            <person name="Sasaki-Sekimoto Y."/>
            <person name="Mashiguchi K."/>
            <person name="Awai K."/>
            <person name="Shimojima M."/>
            <person name="Masuda S."/>
            <person name="Iwai M."/>
            <person name="Nobusawa T."/>
            <person name="Narise T."/>
            <person name="Kondo S."/>
            <person name="Saito H."/>
            <person name="Sato R."/>
            <person name="Murakawa M."/>
            <person name="Ihara Y."/>
            <person name="Oshima-Yamada Y."/>
            <person name="Ohtaka K."/>
            <person name="Satoh M."/>
            <person name="Sonobe K."/>
            <person name="Ishii M."/>
            <person name="Ohtani R."/>
            <person name="Kanamori-Sato M."/>
            <person name="Honoki R."/>
            <person name="Miyazaki D."/>
            <person name="Mochizuki H."/>
            <person name="Umetsu J."/>
            <person name="Higashi K."/>
            <person name="Shibata D."/>
            <person name="Kamiya Y."/>
            <person name="Sato N."/>
            <person name="Nakamura Y."/>
            <person name="Tabata S."/>
            <person name="Ida S."/>
            <person name="Kurokawa K."/>
            <person name="Ohta H."/>
        </authorList>
    </citation>
    <scope>NUCLEOTIDE SEQUENCE [LARGE SCALE GENOMIC DNA]</scope>
    <source>
        <strain evidence="18 19">NIES-2285</strain>
    </source>
</reference>
<dbReference type="Pfam" id="PF04811">
    <property type="entry name" value="Sec23_trunk"/>
    <property type="match status" value="1"/>
</dbReference>
<dbReference type="Proteomes" id="UP000054558">
    <property type="component" value="Unassembled WGS sequence"/>
</dbReference>
<evidence type="ECO:0000256" key="7">
    <source>
        <dbReference type="ARBA" id="ARBA00022824"/>
    </source>
</evidence>
<dbReference type="InterPro" id="IPR036175">
    <property type="entry name" value="Sec23/24_helical_dom_sf"/>
</dbReference>
<feature type="domain" description="Zinc finger Sec23/Sec24-type" evidence="14">
    <location>
        <begin position="355"/>
        <end position="393"/>
    </location>
</feature>
<dbReference type="OrthoDB" id="49016at2759"/>
<dbReference type="InterPro" id="IPR050550">
    <property type="entry name" value="SEC23_SEC24_subfamily"/>
</dbReference>
<evidence type="ECO:0000256" key="4">
    <source>
        <dbReference type="ARBA" id="ARBA00008334"/>
    </source>
</evidence>
<dbReference type="GO" id="GO:0070971">
    <property type="term" value="C:endoplasmic reticulum exit site"/>
    <property type="evidence" value="ECO:0000318"/>
    <property type="project" value="GO_Central"/>
</dbReference>
<evidence type="ECO:0000259" key="17">
    <source>
        <dbReference type="Pfam" id="PF08033"/>
    </source>
</evidence>
<evidence type="ECO:0000256" key="12">
    <source>
        <dbReference type="SAM" id="MobiDB-lite"/>
    </source>
</evidence>